<dbReference type="Pfam" id="PF00491">
    <property type="entry name" value="Arginase"/>
    <property type="match status" value="1"/>
</dbReference>
<keyword evidence="3" id="KW-0464">Manganese</keyword>
<dbReference type="SUPFAM" id="SSF52768">
    <property type="entry name" value="Arginase/deacetylase"/>
    <property type="match status" value="1"/>
</dbReference>
<keyword evidence="2 5" id="KW-0378">Hydrolase</keyword>
<dbReference type="GO" id="GO:0030145">
    <property type="term" value="F:manganese ion binding"/>
    <property type="evidence" value="ECO:0007669"/>
    <property type="project" value="TreeGrafter"/>
</dbReference>
<dbReference type="PROSITE" id="PS51409">
    <property type="entry name" value="ARGINASE_2"/>
    <property type="match status" value="1"/>
</dbReference>
<proteinExistence type="inferred from homology"/>
<evidence type="ECO:0000256" key="4">
    <source>
        <dbReference type="PROSITE-ProRule" id="PRU00742"/>
    </source>
</evidence>
<dbReference type="AlphaFoldDB" id="A0A7W9Y338"/>
<organism evidence="5 6">
    <name type="scientific">Rhizobium wenxiniae</name>
    <dbReference type="NCBI Taxonomy" id="1737357"/>
    <lineage>
        <taxon>Bacteria</taxon>
        <taxon>Pseudomonadati</taxon>
        <taxon>Pseudomonadota</taxon>
        <taxon>Alphaproteobacteria</taxon>
        <taxon>Hyphomicrobiales</taxon>
        <taxon>Rhizobiaceae</taxon>
        <taxon>Rhizobium/Agrobacterium group</taxon>
        <taxon>Rhizobium</taxon>
    </lineage>
</organism>
<name>A0A7W9Y338_9HYPH</name>
<gene>
    <name evidence="5" type="ORF">HNQ72_000812</name>
</gene>
<dbReference type="InterPro" id="IPR006035">
    <property type="entry name" value="Ureohydrolase"/>
</dbReference>
<evidence type="ECO:0000256" key="2">
    <source>
        <dbReference type="ARBA" id="ARBA00022801"/>
    </source>
</evidence>
<reference evidence="5 6" key="1">
    <citation type="submission" date="2020-08" db="EMBL/GenBank/DDBJ databases">
        <title>Genomic Encyclopedia of Type Strains, Phase IV (KMG-IV): sequencing the most valuable type-strain genomes for metagenomic binning, comparative biology and taxonomic classification.</title>
        <authorList>
            <person name="Goeker M."/>
        </authorList>
    </citation>
    <scope>NUCLEOTIDE SEQUENCE [LARGE SCALE GENOMIC DNA]</scope>
    <source>
        <strain evidence="5 6">DSM 100734</strain>
    </source>
</reference>
<dbReference type="GO" id="GO:0004053">
    <property type="term" value="F:arginase activity"/>
    <property type="evidence" value="ECO:0007669"/>
    <property type="project" value="UniProtKB-EC"/>
</dbReference>
<accession>A0A7W9Y338</accession>
<dbReference type="InterPro" id="IPR023696">
    <property type="entry name" value="Ureohydrolase_dom_sf"/>
</dbReference>
<evidence type="ECO:0000313" key="5">
    <source>
        <dbReference type="EMBL" id="MBB6161015.1"/>
    </source>
</evidence>
<dbReference type="EMBL" id="JACHEG010000001">
    <property type="protein sequence ID" value="MBB6161015.1"/>
    <property type="molecule type" value="Genomic_DNA"/>
</dbReference>
<evidence type="ECO:0000256" key="3">
    <source>
        <dbReference type="ARBA" id="ARBA00023211"/>
    </source>
</evidence>
<comment type="similarity">
    <text evidence="4">Belongs to the arginase family.</text>
</comment>
<protein>
    <submittedName>
        <fullName evidence="5">Arginase/N-omega-hydroxy-L-arginine amidinohydrolase</fullName>
        <ecNumber evidence="5">3.5.3.1</ecNumber>
        <ecNumber evidence="5">3.5.3.25</ecNumber>
    </submittedName>
</protein>
<dbReference type="Gene3D" id="3.40.800.10">
    <property type="entry name" value="Ureohydrolase domain"/>
    <property type="match status" value="1"/>
</dbReference>
<dbReference type="PANTHER" id="PTHR43782">
    <property type="entry name" value="ARGINASE"/>
    <property type="match status" value="1"/>
</dbReference>
<dbReference type="Proteomes" id="UP000547879">
    <property type="component" value="Unassembled WGS sequence"/>
</dbReference>
<keyword evidence="6" id="KW-1185">Reference proteome</keyword>
<dbReference type="EC" id="3.5.3.1" evidence="5"/>
<dbReference type="GO" id="GO:0005829">
    <property type="term" value="C:cytosol"/>
    <property type="evidence" value="ECO:0007669"/>
    <property type="project" value="TreeGrafter"/>
</dbReference>
<dbReference type="EC" id="3.5.3.25" evidence="5"/>
<evidence type="ECO:0000313" key="6">
    <source>
        <dbReference type="Proteomes" id="UP000547879"/>
    </source>
</evidence>
<dbReference type="RefSeq" id="WP_183989756.1">
    <property type="nucleotide sequence ID" value="NZ_BMHW01000001.1"/>
</dbReference>
<dbReference type="CDD" id="cd09999">
    <property type="entry name" value="Arginase-like_1"/>
    <property type="match status" value="1"/>
</dbReference>
<keyword evidence="1" id="KW-0479">Metal-binding</keyword>
<comment type="caution">
    <text evidence="5">The sequence shown here is derived from an EMBL/GenBank/DDBJ whole genome shotgun (WGS) entry which is preliminary data.</text>
</comment>
<dbReference type="PANTHER" id="PTHR43782:SF3">
    <property type="entry name" value="ARGINASE"/>
    <property type="match status" value="1"/>
</dbReference>
<sequence>MTFELIVSQGRIADRTSGAIPGAALTARLLSNLIGLEPIEIGKISSARNDHWPSALVEANITLTELQQAVSQTIDRGNRPLMVANTCAASLASLPVAARAHPEAVLLWIDAHGDFNTPFTTESGYLGGMVLAAACGMWESGHGSGIDPKNVIVIGGRDIDPAEADLMKQAGLRIIPPSTATPQAIFSEIGDREIWIHVDWDVLEPAHIPAAYAIADGLLPNTLREIFSALPKHRIVGIELAEFEASGEWSKDEKALDVIANIVSPLLFESST</sequence>
<evidence type="ECO:0000256" key="1">
    <source>
        <dbReference type="ARBA" id="ARBA00022723"/>
    </source>
</evidence>